<proteinExistence type="predicted"/>
<comment type="caution">
    <text evidence="2">The sequence shown here is derived from an EMBL/GenBank/DDBJ whole genome shotgun (WGS) entry which is preliminary data.</text>
</comment>
<dbReference type="EMBL" id="AZBU02000003">
    <property type="protein sequence ID" value="TKR86856.1"/>
    <property type="molecule type" value="Genomic_DNA"/>
</dbReference>
<organism evidence="2 3">
    <name type="scientific">Steinernema carpocapsae</name>
    <name type="common">Entomopathogenic nematode</name>
    <dbReference type="NCBI Taxonomy" id="34508"/>
    <lineage>
        <taxon>Eukaryota</taxon>
        <taxon>Metazoa</taxon>
        <taxon>Ecdysozoa</taxon>
        <taxon>Nematoda</taxon>
        <taxon>Chromadorea</taxon>
        <taxon>Rhabditida</taxon>
        <taxon>Tylenchina</taxon>
        <taxon>Panagrolaimomorpha</taxon>
        <taxon>Strongyloidoidea</taxon>
        <taxon>Steinernematidae</taxon>
        <taxon>Steinernema</taxon>
    </lineage>
</organism>
<keyword evidence="1" id="KW-0732">Signal</keyword>
<keyword evidence="3" id="KW-1185">Reference proteome</keyword>
<name>A0A4U5NU35_STECR</name>
<gene>
    <name evidence="2" type="ORF">L596_011365</name>
</gene>
<feature type="chain" id="PRO_5020629355" description="SXP/RAL-2 family protein Ani s 5-like cation-binding domain-containing protein" evidence="1">
    <location>
        <begin position="16"/>
        <end position="154"/>
    </location>
</feature>
<reference evidence="2 3" key="1">
    <citation type="journal article" date="2015" name="Genome Biol.">
        <title>Comparative genomics of Steinernema reveals deeply conserved gene regulatory networks.</title>
        <authorList>
            <person name="Dillman A.R."/>
            <person name="Macchietto M."/>
            <person name="Porter C.F."/>
            <person name="Rogers A."/>
            <person name="Williams B."/>
            <person name="Antoshechkin I."/>
            <person name="Lee M.M."/>
            <person name="Goodwin Z."/>
            <person name="Lu X."/>
            <person name="Lewis E.E."/>
            <person name="Goodrich-Blair H."/>
            <person name="Stock S.P."/>
            <person name="Adams B.J."/>
            <person name="Sternberg P.W."/>
            <person name="Mortazavi A."/>
        </authorList>
    </citation>
    <scope>NUCLEOTIDE SEQUENCE [LARGE SCALE GENOMIC DNA]</scope>
    <source>
        <strain evidence="2 3">ALL</strain>
    </source>
</reference>
<evidence type="ECO:0000313" key="2">
    <source>
        <dbReference type="EMBL" id="TKR86856.1"/>
    </source>
</evidence>
<sequence>MLPQLLFFLAASAFAAPAPNKVPYAKCVEVLEFLYDPQAKSSEHFVKVLENATSSNLFNAEERKVLQETVYHFRDKVFEHDFKKNPNIFRRHDQIRMEITQLKNVSPFEVREYQNRIQIAAFLFPRIEDLNLLEESNELLYHLKTLTSLCDFYR</sequence>
<accession>A0A4U5NU35</accession>
<evidence type="ECO:0000256" key="1">
    <source>
        <dbReference type="SAM" id="SignalP"/>
    </source>
</evidence>
<dbReference type="OrthoDB" id="10399821at2759"/>
<protein>
    <recommendedName>
        <fullName evidence="4">SXP/RAL-2 family protein Ani s 5-like cation-binding domain-containing protein</fullName>
    </recommendedName>
</protein>
<dbReference type="Proteomes" id="UP000298663">
    <property type="component" value="Unassembled WGS sequence"/>
</dbReference>
<dbReference type="AlphaFoldDB" id="A0A4U5NU35"/>
<evidence type="ECO:0008006" key="4">
    <source>
        <dbReference type="Google" id="ProtNLM"/>
    </source>
</evidence>
<evidence type="ECO:0000313" key="3">
    <source>
        <dbReference type="Proteomes" id="UP000298663"/>
    </source>
</evidence>
<feature type="signal peptide" evidence="1">
    <location>
        <begin position="1"/>
        <end position="15"/>
    </location>
</feature>
<reference evidence="2 3" key="2">
    <citation type="journal article" date="2019" name="G3 (Bethesda)">
        <title>Hybrid Assembly of the Genome of the Entomopathogenic Nematode Steinernema carpocapsae Identifies the X-Chromosome.</title>
        <authorList>
            <person name="Serra L."/>
            <person name="Macchietto M."/>
            <person name="Macias-Munoz A."/>
            <person name="McGill C.J."/>
            <person name="Rodriguez I.M."/>
            <person name="Rodriguez B."/>
            <person name="Murad R."/>
            <person name="Mortazavi A."/>
        </authorList>
    </citation>
    <scope>NUCLEOTIDE SEQUENCE [LARGE SCALE GENOMIC DNA]</scope>
    <source>
        <strain evidence="2 3">ALL</strain>
    </source>
</reference>